<proteinExistence type="predicted"/>
<dbReference type="PANTHER" id="PTHR43439">
    <property type="entry name" value="PHENYLACETATE-COENZYME A LIGASE"/>
    <property type="match status" value="1"/>
</dbReference>
<dbReference type="SUPFAM" id="SSF51735">
    <property type="entry name" value="NAD(P)-binding Rossmann-fold domains"/>
    <property type="match status" value="1"/>
</dbReference>
<dbReference type="SMART" id="SM00823">
    <property type="entry name" value="PKS_PP"/>
    <property type="match status" value="1"/>
</dbReference>
<dbReference type="PROSITE" id="PS00455">
    <property type="entry name" value="AMP_BINDING"/>
    <property type="match status" value="1"/>
</dbReference>
<keyword evidence="1" id="KW-0596">Phosphopantetheine</keyword>
<evidence type="ECO:0000313" key="4">
    <source>
        <dbReference type="EMBL" id="KAK2607551.1"/>
    </source>
</evidence>
<dbReference type="InterPro" id="IPR000873">
    <property type="entry name" value="AMP-dep_synth/lig_dom"/>
</dbReference>
<dbReference type="InterPro" id="IPR036736">
    <property type="entry name" value="ACP-like_sf"/>
</dbReference>
<dbReference type="PROSITE" id="PS50075">
    <property type="entry name" value="CARRIER"/>
    <property type="match status" value="1"/>
</dbReference>
<dbReference type="Gene3D" id="1.10.1200.10">
    <property type="entry name" value="ACP-like"/>
    <property type="match status" value="1"/>
</dbReference>
<dbReference type="InterPro" id="IPR020806">
    <property type="entry name" value="PKS_PP-bd"/>
</dbReference>
<evidence type="ECO:0000259" key="3">
    <source>
        <dbReference type="PROSITE" id="PS50075"/>
    </source>
</evidence>
<dbReference type="Gene3D" id="3.40.50.12780">
    <property type="entry name" value="N-terminal domain of ligase-like"/>
    <property type="match status" value="1"/>
</dbReference>
<dbReference type="Proteomes" id="UP001265746">
    <property type="component" value="Unassembled WGS sequence"/>
</dbReference>
<evidence type="ECO:0000256" key="1">
    <source>
        <dbReference type="ARBA" id="ARBA00022450"/>
    </source>
</evidence>
<dbReference type="InterPro" id="IPR009081">
    <property type="entry name" value="PP-bd_ACP"/>
</dbReference>
<dbReference type="Gene3D" id="3.40.50.720">
    <property type="entry name" value="NAD(P)-binding Rossmann-like Domain"/>
    <property type="match status" value="1"/>
</dbReference>
<dbReference type="InterPro" id="IPR036291">
    <property type="entry name" value="NAD(P)-bd_dom_sf"/>
</dbReference>
<dbReference type="Pfam" id="PF00501">
    <property type="entry name" value="AMP-binding"/>
    <property type="match status" value="1"/>
</dbReference>
<dbReference type="InterPro" id="IPR020845">
    <property type="entry name" value="AMP-binding_CS"/>
</dbReference>
<sequence>MEPQPPTEVVSVDILIRRLVKTAPDKVMISYPDHELDFKDYTAADLDRLTKSAISTYPKSLRESAQNAKPGEASAVAIVGASSLEYYVHLFALSRMGLTTVVMSPRLPDQGLAHLIRHQHCVDVFASGLSIPAMERVKTTQENLPEFDIISMAQMAELEAISRHGALIDLPVVEYKDDLETPFFVIHSGGTTGLPKPVPRHMGRDLMHLAKLISESVPDILATLPVYHAFGFGHFIATLWGTFTLSLLNASRPVTASVILKALDITRCKALATVPHLLKFIVEAPGGAERLARLQRVAAAGSATPEVLGNQLAEKGVNIVSPYGQSESGALMRNVPGPDWVWHMPMPAAEPYLKFEPYGDEDQGLFHLVVLPGLPTLVMSNRPDGSYATQDLFARHPTDPKKWKFASRADDIIVLVNGLKADPHLLEEAVAKNRNVDTTMAFGAGRDSLGLVVVPSAQASGLSKEELAASIAPDLELGNSLVSAYTRVPLDAVIFRETGSEVPRTAKDTLVRSKFLEMCKEDIDAHYAAREAQSNTQVSIADDEVEDVVREVVSSVVSAEDADLGIDTDFFGLGMDSLQASYVRSRLLRRVNLGGRLLPTNVVFESPTVGQLTNYILAVRNGRDPKDATHSEREIAQGLLEKYTQFAQFEPQTLQAGPGRVVLITGATGFIGSHVIHRLASSSDVDQVYCLVRADSDEAADLRITKSLHEAHLEVTDSHQRSKIIAIASDLGQTSLGLSNSHYEILRTSVTDIIHGAWAVNFNLSLSSFENPSIASISHLLNLAIRSPLNPRPKFSFISSIAAIALAKAQEGVKETRYGWEAASQIGYGQSKWVGEEICSAAVKYAAQNGVDLSAQILRVGQIVGDNKHGMWNPKEAIPLTVQSALTTGALPVVEEADMQYWLPVDIAAAAIIEIAFRSRYNEDAKEARVFHVSNTTPLHWNTEFLPALARHNLAFKAIPQQEWVSRLESAVPNHRLLQHFKRRYGVVHDNQASTRAEDALDLSEARKYSNALRDGTKIDEDMIGRFLAYWLGLEEWKSLGKSTNTNGQAVCQQKGRRDSGVGICQVK</sequence>
<comment type="caution">
    <text evidence="4">The sequence shown here is derived from an EMBL/GenBank/DDBJ whole genome shotgun (WGS) entry which is preliminary data.</text>
</comment>
<protein>
    <recommendedName>
        <fullName evidence="3">Carrier domain-containing protein</fullName>
    </recommendedName>
</protein>
<name>A0AAD9W3S0_PHOAM</name>
<organism evidence="4 5">
    <name type="scientific">Phomopsis amygdali</name>
    <name type="common">Fusicoccum amygdali</name>
    <dbReference type="NCBI Taxonomy" id="1214568"/>
    <lineage>
        <taxon>Eukaryota</taxon>
        <taxon>Fungi</taxon>
        <taxon>Dikarya</taxon>
        <taxon>Ascomycota</taxon>
        <taxon>Pezizomycotina</taxon>
        <taxon>Sordariomycetes</taxon>
        <taxon>Sordariomycetidae</taxon>
        <taxon>Diaporthales</taxon>
        <taxon>Diaporthaceae</taxon>
        <taxon>Diaporthe</taxon>
    </lineage>
</organism>
<dbReference type="EMBL" id="JAUJFL010000003">
    <property type="protein sequence ID" value="KAK2607551.1"/>
    <property type="molecule type" value="Genomic_DNA"/>
</dbReference>
<evidence type="ECO:0000313" key="5">
    <source>
        <dbReference type="Proteomes" id="UP001265746"/>
    </source>
</evidence>
<dbReference type="SUPFAM" id="SSF47336">
    <property type="entry name" value="ACP-like"/>
    <property type="match status" value="1"/>
</dbReference>
<reference evidence="4" key="1">
    <citation type="submission" date="2023-06" db="EMBL/GenBank/DDBJ databases">
        <authorList>
            <person name="Noh H."/>
        </authorList>
    </citation>
    <scope>NUCLEOTIDE SEQUENCE</scope>
    <source>
        <strain evidence="4">DUCC20226</strain>
    </source>
</reference>
<dbReference type="Pfam" id="PF07993">
    <property type="entry name" value="NAD_binding_4"/>
    <property type="match status" value="1"/>
</dbReference>
<dbReference type="InterPro" id="IPR042099">
    <property type="entry name" value="ANL_N_sf"/>
</dbReference>
<keyword evidence="5" id="KW-1185">Reference proteome</keyword>
<dbReference type="SUPFAM" id="SSF56801">
    <property type="entry name" value="Acetyl-CoA synthetase-like"/>
    <property type="match status" value="1"/>
</dbReference>
<accession>A0AAD9W3S0</accession>
<dbReference type="InterPro" id="IPR013120">
    <property type="entry name" value="FAR_NAD-bd"/>
</dbReference>
<keyword evidence="2" id="KW-0597">Phosphoprotein</keyword>
<dbReference type="InterPro" id="IPR051414">
    <property type="entry name" value="Adenylate-forming_Reductase"/>
</dbReference>
<dbReference type="Pfam" id="PF23562">
    <property type="entry name" value="AMP-binding_C_3"/>
    <property type="match status" value="1"/>
</dbReference>
<gene>
    <name evidence="4" type="ORF">N8I77_006215</name>
</gene>
<dbReference type="GO" id="GO:0031177">
    <property type="term" value="F:phosphopantetheine binding"/>
    <property type="evidence" value="ECO:0007669"/>
    <property type="project" value="InterPro"/>
</dbReference>
<dbReference type="PANTHER" id="PTHR43439:SF2">
    <property type="entry name" value="ENZYME, PUTATIVE (JCVI)-RELATED"/>
    <property type="match status" value="1"/>
</dbReference>
<evidence type="ECO:0000256" key="2">
    <source>
        <dbReference type="ARBA" id="ARBA00022553"/>
    </source>
</evidence>
<dbReference type="Pfam" id="PF00550">
    <property type="entry name" value="PP-binding"/>
    <property type="match status" value="1"/>
</dbReference>
<dbReference type="AlphaFoldDB" id="A0AAD9W3S0"/>
<feature type="domain" description="Carrier" evidence="3">
    <location>
        <begin position="543"/>
        <end position="620"/>
    </location>
</feature>